<keyword evidence="1" id="KW-1133">Transmembrane helix</keyword>
<keyword evidence="1" id="KW-0472">Membrane</keyword>
<dbReference type="HOGENOM" id="CLU_1741128_0_0_1"/>
<evidence type="ECO:0000313" key="3">
    <source>
        <dbReference type="Proteomes" id="UP000019374"/>
    </source>
</evidence>
<gene>
    <name evidence="2" type="ORF">OCS_01433</name>
</gene>
<feature type="transmembrane region" description="Helical" evidence="1">
    <location>
        <begin position="25"/>
        <end position="46"/>
    </location>
</feature>
<dbReference type="Proteomes" id="UP000019374">
    <property type="component" value="Unassembled WGS sequence"/>
</dbReference>
<accession>T5AM58</accession>
<reference evidence="2 3" key="1">
    <citation type="journal article" date="2013" name="Chin. Sci. Bull.">
        <title>Genome survey uncovers the secrets of sex and lifestyle in caterpillar fungus.</title>
        <authorList>
            <person name="Hu X."/>
            <person name="Zhang Y."/>
            <person name="Xiao G."/>
            <person name="Zheng P."/>
            <person name="Xia Y."/>
            <person name="Zhang X."/>
            <person name="St Leger R.J."/>
            <person name="Liu X."/>
            <person name="Wang C."/>
        </authorList>
    </citation>
    <scope>NUCLEOTIDE SEQUENCE [LARGE SCALE GENOMIC DNA]</scope>
    <source>
        <strain evidence="3">Co18 / CGMCC 3.14243</strain>
        <tissue evidence="2">Fruit-body</tissue>
    </source>
</reference>
<evidence type="ECO:0000256" key="1">
    <source>
        <dbReference type="SAM" id="Phobius"/>
    </source>
</evidence>
<evidence type="ECO:0000313" key="2">
    <source>
        <dbReference type="EMBL" id="EQL02842.1"/>
    </source>
</evidence>
<name>T5AM58_OPHSC</name>
<organism evidence="2 3">
    <name type="scientific">Ophiocordyceps sinensis (strain Co18 / CGMCC 3.14243)</name>
    <name type="common">Yarsagumba caterpillar fungus</name>
    <name type="synonym">Hirsutella sinensis</name>
    <dbReference type="NCBI Taxonomy" id="911162"/>
    <lineage>
        <taxon>Eukaryota</taxon>
        <taxon>Fungi</taxon>
        <taxon>Dikarya</taxon>
        <taxon>Ascomycota</taxon>
        <taxon>Pezizomycotina</taxon>
        <taxon>Sordariomycetes</taxon>
        <taxon>Hypocreomycetidae</taxon>
        <taxon>Hypocreales</taxon>
        <taxon>Ophiocordycipitaceae</taxon>
        <taxon>Ophiocordyceps</taxon>
    </lineage>
</organism>
<dbReference type="AlphaFoldDB" id="T5AM58"/>
<keyword evidence="1" id="KW-0812">Transmembrane</keyword>
<proteinExistence type="predicted"/>
<protein>
    <submittedName>
        <fullName evidence="2">Uncharacterized protein</fullName>
    </submittedName>
</protein>
<dbReference type="EMBL" id="KE652261">
    <property type="protein sequence ID" value="EQL02842.1"/>
    <property type="molecule type" value="Genomic_DNA"/>
</dbReference>
<sequence>MRLAFKPAPSDGGPGSGIQFKRLPLLPGVGALGAIAGAVPILAALLDDIAALAGRLWVGAFDGAAARGVLLLAQPDAHVGGWRKGWLWRHRSGGSGGGQGRARLVRRSRDWYRQDADTKAGVRFTAMAGVGQTLDLTRRHCCGKHSLLEV</sequence>